<name>A0A2P2MER4_RHIMU</name>
<dbReference type="EMBL" id="GGEC01048158">
    <property type="protein sequence ID" value="MBX28642.1"/>
    <property type="molecule type" value="Transcribed_RNA"/>
</dbReference>
<accession>A0A2P2MER4</accession>
<organism evidence="1">
    <name type="scientific">Rhizophora mucronata</name>
    <name type="common">Asiatic mangrove</name>
    <dbReference type="NCBI Taxonomy" id="61149"/>
    <lineage>
        <taxon>Eukaryota</taxon>
        <taxon>Viridiplantae</taxon>
        <taxon>Streptophyta</taxon>
        <taxon>Embryophyta</taxon>
        <taxon>Tracheophyta</taxon>
        <taxon>Spermatophyta</taxon>
        <taxon>Magnoliopsida</taxon>
        <taxon>eudicotyledons</taxon>
        <taxon>Gunneridae</taxon>
        <taxon>Pentapetalae</taxon>
        <taxon>rosids</taxon>
        <taxon>fabids</taxon>
        <taxon>Malpighiales</taxon>
        <taxon>Rhizophoraceae</taxon>
        <taxon>Rhizophora</taxon>
    </lineage>
</organism>
<dbReference type="AlphaFoldDB" id="A0A2P2MER4"/>
<protein>
    <submittedName>
        <fullName evidence="1">U3 small nucleolar RNA-associated protein 25 isoform X1</fullName>
    </submittedName>
</protein>
<reference evidence="1" key="1">
    <citation type="submission" date="2018-02" db="EMBL/GenBank/DDBJ databases">
        <title>Rhizophora mucronata_Transcriptome.</title>
        <authorList>
            <person name="Meera S.P."/>
            <person name="Sreeshan A."/>
            <person name="Augustine A."/>
        </authorList>
    </citation>
    <scope>NUCLEOTIDE SEQUENCE</scope>
    <source>
        <tissue evidence="1">Leaf</tissue>
    </source>
</reference>
<sequence>MHYLTEVSSANYCTILHHWKQQDYIPPLVNHLRNSERRYKHLFRQYCDSVSLSQLLQTSPVHCASSTLINSMSTYKIVALSLFLSKTKKSEIQTLTTSNAFTILQCVLSTPSRAATLWSRGIARCGRNRHYVVEDLLVSNNQKP</sequence>
<evidence type="ECO:0000313" key="1">
    <source>
        <dbReference type="EMBL" id="MBX28642.1"/>
    </source>
</evidence>
<proteinExistence type="predicted"/>